<reference evidence="3 4" key="1">
    <citation type="submission" date="2020-08" db="EMBL/GenBank/DDBJ databases">
        <title>Sequencing the genomes of 1000 actinobacteria strains.</title>
        <authorList>
            <person name="Klenk H.-P."/>
        </authorList>
    </citation>
    <scope>NUCLEOTIDE SEQUENCE [LARGE SCALE GENOMIC DNA]</scope>
    <source>
        <strain evidence="3 4">DSM 44551</strain>
    </source>
</reference>
<dbReference type="EMBL" id="JACHDB010000001">
    <property type="protein sequence ID" value="MBB5432994.1"/>
    <property type="molecule type" value="Genomic_DNA"/>
</dbReference>
<evidence type="ECO:0000256" key="1">
    <source>
        <dbReference type="ARBA" id="ARBA00022801"/>
    </source>
</evidence>
<protein>
    <recommendedName>
        <fullName evidence="2">PPM-type phosphatase domain-containing protein</fullName>
    </recommendedName>
</protein>
<dbReference type="Gene3D" id="3.60.40.10">
    <property type="entry name" value="PPM-type phosphatase domain"/>
    <property type="match status" value="1"/>
</dbReference>
<dbReference type="InterPro" id="IPR036457">
    <property type="entry name" value="PPM-type-like_dom_sf"/>
</dbReference>
<evidence type="ECO:0000259" key="2">
    <source>
        <dbReference type="SMART" id="SM00331"/>
    </source>
</evidence>
<name>A0A7W8QMH0_9ACTN</name>
<accession>A0A7W8QMH0</accession>
<dbReference type="PANTHER" id="PTHR43156:SF2">
    <property type="entry name" value="STAGE II SPORULATION PROTEIN E"/>
    <property type="match status" value="1"/>
</dbReference>
<dbReference type="InterPro" id="IPR001932">
    <property type="entry name" value="PPM-type_phosphatase-like_dom"/>
</dbReference>
<feature type="domain" description="PPM-type phosphatase" evidence="2">
    <location>
        <begin position="157"/>
        <end position="373"/>
    </location>
</feature>
<dbReference type="SMART" id="SM00331">
    <property type="entry name" value="PP2C_SIG"/>
    <property type="match status" value="1"/>
</dbReference>
<dbReference type="InterPro" id="IPR052016">
    <property type="entry name" value="Bact_Sigma-Reg"/>
</dbReference>
<gene>
    <name evidence="3" type="ORF">HDA36_003078</name>
</gene>
<keyword evidence="4" id="KW-1185">Reference proteome</keyword>
<dbReference type="RefSeq" id="WP_184392475.1">
    <property type="nucleotide sequence ID" value="NZ_BAAAJD010000179.1"/>
</dbReference>
<dbReference type="AlphaFoldDB" id="A0A7W8QMH0"/>
<evidence type="ECO:0000313" key="4">
    <source>
        <dbReference type="Proteomes" id="UP000572635"/>
    </source>
</evidence>
<dbReference type="PANTHER" id="PTHR43156">
    <property type="entry name" value="STAGE II SPORULATION PROTEIN E-RELATED"/>
    <property type="match status" value="1"/>
</dbReference>
<comment type="caution">
    <text evidence="3">The sequence shown here is derived from an EMBL/GenBank/DDBJ whole genome shotgun (WGS) entry which is preliminary data.</text>
</comment>
<dbReference type="SUPFAM" id="SSF81606">
    <property type="entry name" value="PP2C-like"/>
    <property type="match status" value="1"/>
</dbReference>
<sequence>MLAGDLFGSITRTVSDPMLLVAEDGEVLGRNAVMRRLFPGTEVGADLYRLAADGPEQVGETLHRWARSGRPLAGSLALIDRDGRPRRCHCFGARASWARTPGPAVQVRLVPVRDADRTTPARGARERRLRARLEHEHAAALRLQRSLLPERVDTTRLRVAVSYAPTARGSEVGGDWYDVFAVSGTAKTGLVIGDVAGHGLAEAAVMAQLRSVVRACSLEVGARPDRMADRLDGYVEAFLPEEMATMAYAVHDPDAARLCYCIAGHVPPILLRADGRCEPLPGRPDPPLGCALGMRHRRRWKRTAPGDLLVLYTDGVVERRGASIDQGVDALTGLLRSLGDGGETEPSEVCSAVMEWSDEGGRADDRAVLVAEL</sequence>
<dbReference type="GO" id="GO:0016791">
    <property type="term" value="F:phosphatase activity"/>
    <property type="evidence" value="ECO:0007669"/>
    <property type="project" value="TreeGrafter"/>
</dbReference>
<organism evidence="3 4">
    <name type="scientific">Nocardiopsis composta</name>
    <dbReference type="NCBI Taxonomy" id="157465"/>
    <lineage>
        <taxon>Bacteria</taxon>
        <taxon>Bacillati</taxon>
        <taxon>Actinomycetota</taxon>
        <taxon>Actinomycetes</taxon>
        <taxon>Streptosporangiales</taxon>
        <taxon>Nocardiopsidaceae</taxon>
        <taxon>Nocardiopsis</taxon>
    </lineage>
</organism>
<keyword evidence="1" id="KW-0378">Hydrolase</keyword>
<proteinExistence type="predicted"/>
<dbReference type="Proteomes" id="UP000572635">
    <property type="component" value="Unassembled WGS sequence"/>
</dbReference>
<dbReference type="Pfam" id="PF07228">
    <property type="entry name" value="SpoIIE"/>
    <property type="match status" value="1"/>
</dbReference>
<evidence type="ECO:0000313" key="3">
    <source>
        <dbReference type="EMBL" id="MBB5432994.1"/>
    </source>
</evidence>